<feature type="domain" description="N-acetyltransferase" evidence="3">
    <location>
        <begin position="128"/>
        <end position="258"/>
    </location>
</feature>
<dbReference type="Gene3D" id="3.40.630.30">
    <property type="match status" value="1"/>
</dbReference>
<protein>
    <submittedName>
        <fullName evidence="4">GNAT family N-acetyltransferase</fullName>
        <ecNumber evidence="4">2.3.1.-</ecNumber>
    </submittedName>
</protein>
<dbReference type="InterPro" id="IPR016181">
    <property type="entry name" value="Acyl_CoA_acyltransferase"/>
</dbReference>
<dbReference type="PANTHER" id="PTHR43877">
    <property type="entry name" value="AMINOALKYLPHOSPHONATE N-ACETYLTRANSFERASE-RELATED-RELATED"/>
    <property type="match status" value="1"/>
</dbReference>
<evidence type="ECO:0000256" key="2">
    <source>
        <dbReference type="ARBA" id="ARBA00023315"/>
    </source>
</evidence>
<gene>
    <name evidence="4" type="ORF">AB0H04_30615</name>
</gene>
<dbReference type="InterPro" id="IPR000182">
    <property type="entry name" value="GNAT_dom"/>
</dbReference>
<dbReference type="GO" id="GO:0016746">
    <property type="term" value="F:acyltransferase activity"/>
    <property type="evidence" value="ECO:0007669"/>
    <property type="project" value="UniProtKB-KW"/>
</dbReference>
<organism evidence="4 5">
    <name type="scientific">Streptomyces flaveolus</name>
    <dbReference type="NCBI Taxonomy" id="67297"/>
    <lineage>
        <taxon>Bacteria</taxon>
        <taxon>Bacillati</taxon>
        <taxon>Actinomycetota</taxon>
        <taxon>Actinomycetes</taxon>
        <taxon>Kitasatosporales</taxon>
        <taxon>Streptomycetaceae</taxon>
        <taxon>Streptomyces</taxon>
    </lineage>
</organism>
<sequence>MTKNGAVSEAAEAFQAATERLADVLPNGLHERGPRGALLAVTGSMIPMLNSIMSVTDVPYAAEIELLCEKAAPHVARLPWSIRLRGEPGAEILGIAAAHGLRTLTQQPFMLLSLDEDRDNRESGQGTVTVRPLDDDEHQTFATVLGAAFGAPPMIISSLYTPFVLGQPFVRAYLAEVDGVPAGAGLAILTERHVGLANIGTLRDHRRQGVGRAVTEAILRDGRAAGAHTAYLHSSDEALPLFEQVGFRTEESWATFTA</sequence>
<name>A0ABV3AGW1_9ACTN</name>
<accession>A0ABV3AGW1</accession>
<comment type="caution">
    <text evidence="4">The sequence shown here is derived from an EMBL/GenBank/DDBJ whole genome shotgun (WGS) entry which is preliminary data.</text>
</comment>
<evidence type="ECO:0000313" key="4">
    <source>
        <dbReference type="EMBL" id="MEU5711173.1"/>
    </source>
</evidence>
<reference evidence="4 5" key="1">
    <citation type="submission" date="2024-06" db="EMBL/GenBank/DDBJ databases">
        <title>The Natural Products Discovery Center: Release of the First 8490 Sequenced Strains for Exploring Actinobacteria Biosynthetic Diversity.</title>
        <authorList>
            <person name="Kalkreuter E."/>
            <person name="Kautsar S.A."/>
            <person name="Yang D."/>
            <person name="Bader C.D."/>
            <person name="Teijaro C.N."/>
            <person name="Fluegel L."/>
            <person name="Davis C.M."/>
            <person name="Simpson J.R."/>
            <person name="Lauterbach L."/>
            <person name="Steele A.D."/>
            <person name="Gui C."/>
            <person name="Meng S."/>
            <person name="Li G."/>
            <person name="Viehrig K."/>
            <person name="Ye F."/>
            <person name="Su P."/>
            <person name="Kiefer A.F."/>
            <person name="Nichols A."/>
            <person name="Cepeda A.J."/>
            <person name="Yan W."/>
            <person name="Fan B."/>
            <person name="Jiang Y."/>
            <person name="Adhikari A."/>
            <person name="Zheng C.-J."/>
            <person name="Schuster L."/>
            <person name="Cowan T.M."/>
            <person name="Smanski M.J."/>
            <person name="Chevrette M.G."/>
            <person name="De Carvalho L.P.S."/>
            <person name="Shen B."/>
        </authorList>
    </citation>
    <scope>NUCLEOTIDE SEQUENCE [LARGE SCALE GENOMIC DNA]</scope>
    <source>
        <strain evidence="4 5">NPDC020594</strain>
    </source>
</reference>
<evidence type="ECO:0000256" key="1">
    <source>
        <dbReference type="ARBA" id="ARBA00022679"/>
    </source>
</evidence>
<proteinExistence type="predicted"/>
<evidence type="ECO:0000313" key="5">
    <source>
        <dbReference type="Proteomes" id="UP001551011"/>
    </source>
</evidence>
<dbReference type="SUPFAM" id="SSF55729">
    <property type="entry name" value="Acyl-CoA N-acyltransferases (Nat)"/>
    <property type="match status" value="1"/>
</dbReference>
<dbReference type="RefSeq" id="WP_030646333.1">
    <property type="nucleotide sequence ID" value="NZ_JBEXDP010000041.1"/>
</dbReference>
<keyword evidence="1 4" id="KW-0808">Transferase</keyword>
<keyword evidence="2 4" id="KW-0012">Acyltransferase</keyword>
<dbReference type="CDD" id="cd04301">
    <property type="entry name" value="NAT_SF"/>
    <property type="match status" value="1"/>
</dbReference>
<keyword evidence="5" id="KW-1185">Reference proteome</keyword>
<dbReference type="Proteomes" id="UP001551011">
    <property type="component" value="Unassembled WGS sequence"/>
</dbReference>
<dbReference type="InterPro" id="IPR050832">
    <property type="entry name" value="Bact_Acetyltransf"/>
</dbReference>
<dbReference type="EMBL" id="JBFAEG010000025">
    <property type="protein sequence ID" value="MEU5711173.1"/>
    <property type="molecule type" value="Genomic_DNA"/>
</dbReference>
<dbReference type="EC" id="2.3.1.-" evidence="4"/>
<evidence type="ECO:0000259" key="3">
    <source>
        <dbReference type="PROSITE" id="PS51186"/>
    </source>
</evidence>
<dbReference type="PROSITE" id="PS51186">
    <property type="entry name" value="GNAT"/>
    <property type="match status" value="1"/>
</dbReference>
<dbReference type="Pfam" id="PF00583">
    <property type="entry name" value="Acetyltransf_1"/>
    <property type="match status" value="1"/>
</dbReference>